<proteinExistence type="predicted"/>
<comment type="caution">
    <text evidence="1">The sequence shown here is derived from an EMBL/GenBank/DDBJ whole genome shotgun (WGS) entry which is preliminary data.</text>
</comment>
<evidence type="ECO:0000313" key="1">
    <source>
        <dbReference type="EMBL" id="GAA5064962.1"/>
    </source>
</evidence>
<evidence type="ECO:0008006" key="3">
    <source>
        <dbReference type="Google" id="ProtNLM"/>
    </source>
</evidence>
<reference evidence="1 2" key="1">
    <citation type="journal article" date="2019" name="Int. J. Syst. Evol. Microbiol.">
        <title>The Global Catalogue of Microorganisms (GCM) 10K type strain sequencing project: providing services to taxonomists for standard genome sequencing and annotation.</title>
        <authorList>
            <consortium name="The Broad Institute Genomics Platform"/>
            <consortium name="The Broad Institute Genome Sequencing Center for Infectious Disease"/>
            <person name="Wu L."/>
            <person name="Ma J."/>
        </authorList>
    </citation>
    <scope>NUCLEOTIDE SEQUENCE [LARGE SCALE GENOMIC DNA]</scope>
    <source>
        <strain evidence="1 2">JCM 17504</strain>
    </source>
</reference>
<dbReference type="EMBL" id="BAABKX010000030">
    <property type="protein sequence ID" value="GAA5064962.1"/>
    <property type="molecule type" value="Genomic_DNA"/>
</dbReference>
<accession>A0AAV3US10</accession>
<dbReference type="AlphaFoldDB" id="A0AAV3US10"/>
<name>A0AAV3US10_9EURY</name>
<dbReference type="Proteomes" id="UP001501729">
    <property type="component" value="Unassembled WGS sequence"/>
</dbReference>
<organism evidence="1 2">
    <name type="scientific">Haladaptatus pallidirubidus</name>
    <dbReference type="NCBI Taxonomy" id="1008152"/>
    <lineage>
        <taxon>Archaea</taxon>
        <taxon>Methanobacteriati</taxon>
        <taxon>Methanobacteriota</taxon>
        <taxon>Stenosarchaea group</taxon>
        <taxon>Halobacteria</taxon>
        <taxon>Halobacteriales</taxon>
        <taxon>Haladaptataceae</taxon>
        <taxon>Haladaptatus</taxon>
    </lineage>
</organism>
<sequence length="65" mass="7332">MHSYFQHKLTTWFVKAYDVVAVEDLDVKPMLETSQSAKNKQDVRGLGSSICWNTKVNCTAHTSSV</sequence>
<protein>
    <recommendedName>
        <fullName evidence="3">Transposase</fullName>
    </recommendedName>
</protein>
<evidence type="ECO:0000313" key="2">
    <source>
        <dbReference type="Proteomes" id="UP001501729"/>
    </source>
</evidence>
<gene>
    <name evidence="1" type="ORF">GCM10025751_55270</name>
</gene>
<keyword evidence="2" id="KW-1185">Reference proteome</keyword>